<evidence type="ECO:0000313" key="2">
    <source>
        <dbReference type="Proteomes" id="UP000283269"/>
    </source>
</evidence>
<dbReference type="Proteomes" id="UP000283269">
    <property type="component" value="Unassembled WGS sequence"/>
</dbReference>
<evidence type="ECO:0000313" key="1">
    <source>
        <dbReference type="EMBL" id="PPQ89311.1"/>
    </source>
</evidence>
<dbReference type="EMBL" id="NHYD01001907">
    <property type="protein sequence ID" value="PPQ89311.1"/>
    <property type="molecule type" value="Genomic_DNA"/>
</dbReference>
<dbReference type="Gene3D" id="3.40.50.2000">
    <property type="entry name" value="Glycogen Phosphorylase B"/>
    <property type="match status" value="1"/>
</dbReference>
<dbReference type="AlphaFoldDB" id="A0A409XEZ0"/>
<dbReference type="SUPFAM" id="SSF53756">
    <property type="entry name" value="UDP-Glycosyltransferase/glycogen phosphorylase"/>
    <property type="match status" value="1"/>
</dbReference>
<comment type="caution">
    <text evidence="1">The sequence shown here is derived from an EMBL/GenBank/DDBJ whole genome shotgun (WGS) entry which is preliminary data.</text>
</comment>
<reference evidence="1 2" key="1">
    <citation type="journal article" date="2018" name="Evol. Lett.">
        <title>Horizontal gene cluster transfer increased hallucinogenic mushroom diversity.</title>
        <authorList>
            <person name="Reynolds H.T."/>
            <person name="Vijayakumar V."/>
            <person name="Gluck-Thaler E."/>
            <person name="Korotkin H.B."/>
            <person name="Matheny P.B."/>
            <person name="Slot J.C."/>
        </authorList>
    </citation>
    <scope>NUCLEOTIDE SEQUENCE [LARGE SCALE GENOMIC DNA]</scope>
    <source>
        <strain evidence="1 2">2631</strain>
    </source>
</reference>
<organism evidence="1 2">
    <name type="scientific">Psilocybe cyanescens</name>
    <dbReference type="NCBI Taxonomy" id="93625"/>
    <lineage>
        <taxon>Eukaryota</taxon>
        <taxon>Fungi</taxon>
        <taxon>Dikarya</taxon>
        <taxon>Basidiomycota</taxon>
        <taxon>Agaricomycotina</taxon>
        <taxon>Agaricomycetes</taxon>
        <taxon>Agaricomycetidae</taxon>
        <taxon>Agaricales</taxon>
        <taxon>Agaricineae</taxon>
        <taxon>Strophariaceae</taxon>
        <taxon>Psilocybe</taxon>
    </lineage>
</organism>
<gene>
    <name evidence="1" type="ORF">CVT25_000378</name>
</gene>
<keyword evidence="2" id="KW-1185">Reference proteome</keyword>
<dbReference type="OrthoDB" id="5835829at2759"/>
<name>A0A409XEZ0_PSICY</name>
<protein>
    <submittedName>
        <fullName evidence="1">Uncharacterized protein</fullName>
    </submittedName>
</protein>
<accession>A0A409XEZ0</accession>
<dbReference type="InParanoid" id="A0A409XEZ0"/>
<sequence length="123" mass="13799">MKNADQGLLKSRLVRITGRKGTNLRIRFTIRQAFARVETRVESSRLCLISKWLPQRHILNHSVYFQASQPHPVGNLIKIFIGYRMNSVLEALGGGTPMIFWPSGADQPAATNQIEAILKQGSN</sequence>
<proteinExistence type="predicted"/>